<evidence type="ECO:0000256" key="3">
    <source>
        <dbReference type="ARBA" id="ARBA00022801"/>
    </source>
</evidence>
<comment type="catalytic activity">
    <reaction evidence="5">
        <text>N-succinyl-L-glutamate + H2O = L-glutamate + succinate</text>
        <dbReference type="Rhea" id="RHEA:15169"/>
        <dbReference type="ChEBI" id="CHEBI:15377"/>
        <dbReference type="ChEBI" id="CHEBI:29985"/>
        <dbReference type="ChEBI" id="CHEBI:30031"/>
        <dbReference type="ChEBI" id="CHEBI:58763"/>
        <dbReference type="EC" id="3.5.1.96"/>
    </reaction>
</comment>
<dbReference type="CDD" id="cd03855">
    <property type="entry name" value="M14_ASTE"/>
    <property type="match status" value="1"/>
</dbReference>
<dbReference type="PANTHER" id="PTHR15162:SF7">
    <property type="entry name" value="SUCCINYLGLUTAMATE DESUCCINYLASE"/>
    <property type="match status" value="1"/>
</dbReference>
<dbReference type="RefSeq" id="WP_307002362.1">
    <property type="nucleotide sequence ID" value="NZ_JAUTBK010000002.1"/>
</dbReference>
<organism evidence="9 10">
    <name type="scientific">Acinetobacter baylyi</name>
    <dbReference type="NCBI Taxonomy" id="202950"/>
    <lineage>
        <taxon>Bacteria</taxon>
        <taxon>Pseudomonadati</taxon>
        <taxon>Pseudomonadota</taxon>
        <taxon>Gammaproteobacteria</taxon>
        <taxon>Moraxellales</taxon>
        <taxon>Moraxellaceae</taxon>
        <taxon>Acinetobacter</taxon>
    </lineage>
</organism>
<comment type="function">
    <text evidence="5">Transforms N(2)-succinylglutamate into succinate and glutamate.</text>
</comment>
<dbReference type="EC" id="3.5.1.96" evidence="5 6"/>
<dbReference type="SUPFAM" id="SSF53187">
    <property type="entry name" value="Zn-dependent exopeptidases"/>
    <property type="match status" value="1"/>
</dbReference>
<dbReference type="InterPro" id="IPR050178">
    <property type="entry name" value="AspA/AstE_fam"/>
</dbReference>
<feature type="binding site" evidence="5">
    <location>
        <position position="53"/>
    </location>
    <ligand>
        <name>Zn(2+)</name>
        <dbReference type="ChEBI" id="CHEBI:29105"/>
    </ligand>
</feature>
<dbReference type="InterPro" id="IPR055438">
    <property type="entry name" value="AstE_AspA_cat"/>
</dbReference>
<keyword evidence="1 5" id="KW-0056">Arginine metabolism</keyword>
<dbReference type="Pfam" id="PF24827">
    <property type="entry name" value="AstE_AspA_cat"/>
    <property type="match status" value="1"/>
</dbReference>
<dbReference type="Proteomes" id="UP001233360">
    <property type="component" value="Unassembled WGS sequence"/>
</dbReference>
<feature type="binding site" evidence="5">
    <location>
        <position position="56"/>
    </location>
    <ligand>
        <name>Zn(2+)</name>
        <dbReference type="ChEBI" id="CHEBI:29105"/>
    </ligand>
</feature>
<dbReference type="InterPro" id="IPR016681">
    <property type="entry name" value="SuccinylGlu_desuccinylase"/>
</dbReference>
<proteinExistence type="inferred from homology"/>
<dbReference type="PIRSF" id="PIRSF017020">
    <property type="entry name" value="AstE"/>
    <property type="match status" value="1"/>
</dbReference>
<reference evidence="9 10" key="1">
    <citation type="submission" date="2023-07" db="EMBL/GenBank/DDBJ databases">
        <title>Functional and genomic diversity of the sorghum phyllosphere microbiome.</title>
        <authorList>
            <person name="Shade A."/>
        </authorList>
    </citation>
    <scope>NUCLEOTIDE SEQUENCE [LARGE SCALE GENOMIC DNA]</scope>
    <source>
        <strain evidence="9 10">SORGH_AS_0887</strain>
    </source>
</reference>
<keyword evidence="10" id="KW-1185">Reference proteome</keyword>
<dbReference type="HAMAP" id="MF_00767">
    <property type="entry name" value="Arg_catab_AstE"/>
    <property type="match status" value="1"/>
</dbReference>
<comment type="caution">
    <text evidence="9">The sequence shown here is derived from an EMBL/GenBank/DDBJ whole genome shotgun (WGS) entry which is preliminary data.</text>
</comment>
<gene>
    <name evidence="5" type="primary">astE</name>
    <name evidence="9" type="ORF">QE380_000908</name>
</gene>
<keyword evidence="2 5" id="KW-0479">Metal-binding</keyword>
<comment type="pathway">
    <text evidence="5">Amino-acid degradation; L-arginine degradation via AST pathway; L-glutamate and succinate from L-arginine: step 5/5.</text>
</comment>
<keyword evidence="3 5" id="KW-0378">Hydrolase</keyword>
<accession>A0ABU0UTV2</accession>
<protein>
    <recommendedName>
        <fullName evidence="5 6">Succinylglutamate desuccinylase</fullName>
        <ecNumber evidence="5 6">3.5.1.96</ecNumber>
    </recommendedName>
</protein>
<evidence type="ECO:0000256" key="5">
    <source>
        <dbReference type="HAMAP-Rule" id="MF_00767"/>
    </source>
</evidence>
<evidence type="ECO:0000313" key="10">
    <source>
        <dbReference type="Proteomes" id="UP001233360"/>
    </source>
</evidence>
<evidence type="ECO:0000256" key="1">
    <source>
        <dbReference type="ARBA" id="ARBA00022503"/>
    </source>
</evidence>
<evidence type="ECO:0000259" key="8">
    <source>
        <dbReference type="Pfam" id="PF24827"/>
    </source>
</evidence>
<comment type="similarity">
    <text evidence="5">Belongs to the AspA/AstE family. Succinylglutamate desuccinylase subfamily.</text>
</comment>
<dbReference type="NCBIfam" id="TIGR03242">
    <property type="entry name" value="arg_catab_astE"/>
    <property type="match status" value="1"/>
</dbReference>
<comment type="cofactor">
    <cofactor evidence="5">
        <name>Zn(2+)</name>
        <dbReference type="ChEBI" id="CHEBI:29105"/>
    </cofactor>
    <text evidence="5">Binds 1 zinc ion per subunit.</text>
</comment>
<evidence type="ECO:0000256" key="6">
    <source>
        <dbReference type="NCBIfam" id="TIGR03242"/>
    </source>
</evidence>
<dbReference type="NCBIfam" id="NF003706">
    <property type="entry name" value="PRK05324.1"/>
    <property type="match status" value="1"/>
</dbReference>
<evidence type="ECO:0000256" key="4">
    <source>
        <dbReference type="ARBA" id="ARBA00022833"/>
    </source>
</evidence>
<feature type="domain" description="AstE/AspA barrel-sandwich hybrid" evidence="7">
    <location>
        <begin position="249"/>
        <end position="322"/>
    </location>
</feature>
<evidence type="ECO:0000259" key="7">
    <source>
        <dbReference type="Pfam" id="PF04952"/>
    </source>
</evidence>
<feature type="active site" evidence="5">
    <location>
        <position position="211"/>
    </location>
</feature>
<evidence type="ECO:0000313" key="9">
    <source>
        <dbReference type="EMBL" id="MDQ1207985.1"/>
    </source>
</evidence>
<feature type="domain" description="Succinylglutamate desuccinylase/Aspartoacylase catalytic" evidence="8">
    <location>
        <begin position="44"/>
        <end position="235"/>
    </location>
</feature>
<dbReference type="Gene3D" id="3.40.630.10">
    <property type="entry name" value="Zn peptidases"/>
    <property type="match status" value="1"/>
</dbReference>
<dbReference type="GO" id="GO:0009017">
    <property type="term" value="F:succinylglutamate desuccinylase activity"/>
    <property type="evidence" value="ECO:0007669"/>
    <property type="project" value="UniProtKB-EC"/>
</dbReference>
<dbReference type="EMBL" id="JAUTBK010000002">
    <property type="protein sequence ID" value="MDQ1207985.1"/>
    <property type="molecule type" value="Genomic_DNA"/>
</dbReference>
<dbReference type="PANTHER" id="PTHR15162">
    <property type="entry name" value="ASPARTOACYLASE"/>
    <property type="match status" value="1"/>
</dbReference>
<name>A0ABU0UTV2_ACIBI</name>
<evidence type="ECO:0000256" key="2">
    <source>
        <dbReference type="ARBA" id="ARBA00022723"/>
    </source>
</evidence>
<dbReference type="InterPro" id="IPR007036">
    <property type="entry name" value="Aste_AspA_hybrid_dom"/>
</dbReference>
<dbReference type="Pfam" id="PF04952">
    <property type="entry name" value="AstE_AspA_hybrid"/>
    <property type="match status" value="1"/>
</dbReference>
<sequence length="325" mass="36671">MTHFLHSVLSQQFPHALQGENHNFSWQWQDEGVICLTPNHGYEKSIVLSAGIHGNETAPIELLEHIYQDVFQASLTLNVRLLLVLGNPNAIRTGQRYIEYDMNRMFCGGYQQLEPSVETQRAERLEQHVQIFFEQGCSTAKRYHYDLHTAIRASLLPTFALLPHLEHVHDPLLLNSLSAADLDAVVFHNTAGKTFSHFSGAYCQAASVTLELGQAKPFGQNDLSQFVAIDRVLRALIADEALPSRHKTPIRQFKVIESILKKDDDFQLNLKSSAPNFSLFHQGDVIATQQSQNYIAHEHEVRILFPNVNVAKGLRAGLILQEMSK</sequence>
<feature type="binding site" evidence="5">
    <location>
        <position position="148"/>
    </location>
    <ligand>
        <name>Zn(2+)</name>
        <dbReference type="ChEBI" id="CHEBI:29105"/>
    </ligand>
</feature>
<keyword evidence="4 5" id="KW-0862">Zinc</keyword>